<dbReference type="Gene3D" id="3.40.50.1010">
    <property type="entry name" value="5'-nuclease"/>
    <property type="match status" value="1"/>
</dbReference>
<dbReference type="GO" id="GO:0016787">
    <property type="term" value="F:hydrolase activity"/>
    <property type="evidence" value="ECO:0007669"/>
    <property type="project" value="UniProtKB-KW"/>
</dbReference>
<dbReference type="PANTHER" id="PTHR36173:SF2">
    <property type="entry name" value="RIBONUCLEASE VAPC16"/>
    <property type="match status" value="1"/>
</dbReference>
<accession>A0A5B8C7U8</accession>
<proteinExistence type="predicted"/>
<evidence type="ECO:0000313" key="7">
    <source>
        <dbReference type="Proteomes" id="UP000314616"/>
    </source>
</evidence>
<dbReference type="CDD" id="cd09872">
    <property type="entry name" value="PIN_Sll0205-like"/>
    <property type="match status" value="1"/>
</dbReference>
<evidence type="ECO:0000313" key="6">
    <source>
        <dbReference type="EMBL" id="QDC26683.1"/>
    </source>
</evidence>
<dbReference type="InterPro" id="IPR002716">
    <property type="entry name" value="PIN_dom"/>
</dbReference>
<dbReference type="Pfam" id="PF01850">
    <property type="entry name" value="PIN"/>
    <property type="match status" value="1"/>
</dbReference>
<sequence length="125" mass="13645">MLDTHVLLWAALGAARLPAFTRALLEDTTQQVSFSVVSLWEIVIKAGPDRRDFNVDPEAVRTYARLAGLGEVVVTGAHVLRVRSLQPLHNDPFDRLLVAQALEEGVELLTVDKAVLAYGEGVRSA</sequence>
<gene>
    <name evidence="6" type="ORF">FE374_11060</name>
</gene>
<dbReference type="AlphaFoldDB" id="A0A5B8C7U8"/>
<dbReference type="KEGG" id="gyu:FE374_11060"/>
<keyword evidence="4" id="KW-0460">Magnesium</keyword>
<dbReference type="Proteomes" id="UP000314616">
    <property type="component" value="Chromosome"/>
</dbReference>
<dbReference type="PANTHER" id="PTHR36173">
    <property type="entry name" value="RIBONUCLEASE VAPC16-RELATED"/>
    <property type="match status" value="1"/>
</dbReference>
<reference evidence="6 7" key="1">
    <citation type="submission" date="2019-05" db="EMBL/GenBank/DDBJ databases">
        <title>Georgenia *** sp. nov., and Georgenia *** sp. nov., isolated from the intestinal contents of plateau pika (Ochotona curzoniae) in the Qinghai-Tibet plateau of China.</title>
        <authorList>
            <person name="Tian Z."/>
        </authorList>
    </citation>
    <scope>NUCLEOTIDE SEQUENCE [LARGE SCALE GENOMIC DNA]</scope>
    <source>
        <strain evidence="6 7">Z443</strain>
    </source>
</reference>
<dbReference type="EMBL" id="CP040915">
    <property type="protein sequence ID" value="QDC26683.1"/>
    <property type="molecule type" value="Genomic_DNA"/>
</dbReference>
<keyword evidence="2" id="KW-0479">Metal-binding</keyword>
<evidence type="ECO:0000259" key="5">
    <source>
        <dbReference type="Pfam" id="PF01850"/>
    </source>
</evidence>
<protein>
    <submittedName>
        <fullName evidence="6">Type II toxin-antitoxin system VapC family toxin</fullName>
    </submittedName>
</protein>
<evidence type="ECO:0000256" key="3">
    <source>
        <dbReference type="ARBA" id="ARBA00022801"/>
    </source>
</evidence>
<dbReference type="SUPFAM" id="SSF88723">
    <property type="entry name" value="PIN domain-like"/>
    <property type="match status" value="1"/>
</dbReference>
<dbReference type="GO" id="GO:0004518">
    <property type="term" value="F:nuclease activity"/>
    <property type="evidence" value="ECO:0007669"/>
    <property type="project" value="UniProtKB-KW"/>
</dbReference>
<dbReference type="OrthoDB" id="9798990at2"/>
<keyword evidence="1" id="KW-0540">Nuclease</keyword>
<keyword evidence="3" id="KW-0378">Hydrolase</keyword>
<dbReference type="InterPro" id="IPR041705">
    <property type="entry name" value="PIN_Sll0205"/>
</dbReference>
<evidence type="ECO:0000256" key="1">
    <source>
        <dbReference type="ARBA" id="ARBA00022722"/>
    </source>
</evidence>
<organism evidence="6 7">
    <name type="scientific">Georgenia yuyongxinii</name>
    <dbReference type="NCBI Taxonomy" id="2589797"/>
    <lineage>
        <taxon>Bacteria</taxon>
        <taxon>Bacillati</taxon>
        <taxon>Actinomycetota</taxon>
        <taxon>Actinomycetes</taxon>
        <taxon>Micrococcales</taxon>
        <taxon>Bogoriellaceae</taxon>
        <taxon>Georgenia</taxon>
    </lineage>
</organism>
<name>A0A5B8C7U8_9MICO</name>
<evidence type="ECO:0000256" key="4">
    <source>
        <dbReference type="ARBA" id="ARBA00022842"/>
    </source>
</evidence>
<feature type="domain" description="PIN" evidence="5">
    <location>
        <begin position="1"/>
        <end position="114"/>
    </location>
</feature>
<dbReference type="InterPro" id="IPR052919">
    <property type="entry name" value="TA_system_RNase"/>
</dbReference>
<evidence type="ECO:0000256" key="2">
    <source>
        <dbReference type="ARBA" id="ARBA00022723"/>
    </source>
</evidence>
<dbReference type="GO" id="GO:0046872">
    <property type="term" value="F:metal ion binding"/>
    <property type="evidence" value="ECO:0007669"/>
    <property type="project" value="UniProtKB-KW"/>
</dbReference>
<dbReference type="InterPro" id="IPR029060">
    <property type="entry name" value="PIN-like_dom_sf"/>
</dbReference>